<accession>A0A090Z0D0</accession>
<dbReference type="Pfam" id="PF13135">
    <property type="entry name" value="DUF3947"/>
    <property type="match status" value="1"/>
</dbReference>
<proteinExistence type="predicted"/>
<dbReference type="EMBL" id="JMQC01000008">
    <property type="protein sequence ID" value="KFN04062.1"/>
    <property type="molecule type" value="Genomic_DNA"/>
</dbReference>
<dbReference type="AlphaFoldDB" id="A0A090Z0D0"/>
<dbReference type="InterPro" id="IPR025039">
    <property type="entry name" value="DUF3947"/>
</dbReference>
<evidence type="ECO:0000313" key="1">
    <source>
        <dbReference type="EMBL" id="KFN04062.1"/>
    </source>
</evidence>
<organism evidence="1 2">
    <name type="scientific">Bacillus clarus</name>
    <dbReference type="NCBI Taxonomy" id="2338372"/>
    <lineage>
        <taxon>Bacteria</taxon>
        <taxon>Bacillati</taxon>
        <taxon>Bacillota</taxon>
        <taxon>Bacilli</taxon>
        <taxon>Bacillales</taxon>
        <taxon>Bacillaceae</taxon>
        <taxon>Bacillus</taxon>
        <taxon>Bacillus cereus group</taxon>
    </lineage>
</organism>
<sequence length="31" mass="3296">MSCHRDVDSAITLAGAQGTVHAVYHTVQAQQ</sequence>
<gene>
    <name evidence="1" type="ORF">DJ93_2072</name>
</gene>
<comment type="caution">
    <text evidence="1">The sequence shown here is derived from an EMBL/GenBank/DDBJ whole genome shotgun (WGS) entry which is preliminary data.</text>
</comment>
<protein>
    <submittedName>
        <fullName evidence="1">Uncharacterized protein</fullName>
    </submittedName>
</protein>
<dbReference type="Proteomes" id="UP000029389">
    <property type="component" value="Unassembled WGS sequence"/>
</dbReference>
<reference evidence="1 2" key="1">
    <citation type="submission" date="2014-04" db="EMBL/GenBank/DDBJ databases">
        <authorList>
            <person name="Bishop-Lilly K.A."/>
            <person name="Broomall S.M."/>
            <person name="Chain P.S."/>
            <person name="Chertkov O."/>
            <person name="Coyne S.R."/>
            <person name="Daligault H.E."/>
            <person name="Davenport K.W."/>
            <person name="Erkkila T."/>
            <person name="Frey K.G."/>
            <person name="Gibbons H.S."/>
            <person name="Gu W."/>
            <person name="Jaissle J."/>
            <person name="Johnson S.L."/>
            <person name="Koroleva G.I."/>
            <person name="Ladner J.T."/>
            <person name="Lo C.-C."/>
            <person name="Minogue T.D."/>
            <person name="Munk C."/>
            <person name="Palacios G.F."/>
            <person name="Redden C.L."/>
            <person name="Rosenzweig C.N."/>
            <person name="Scholz M.B."/>
            <person name="Teshima H."/>
            <person name="Xu Y."/>
        </authorList>
    </citation>
    <scope>NUCLEOTIDE SEQUENCE [LARGE SCALE GENOMIC DNA]</scope>
    <source>
        <strain evidence="1 2">BHP</strain>
    </source>
</reference>
<evidence type="ECO:0000313" key="2">
    <source>
        <dbReference type="Proteomes" id="UP000029389"/>
    </source>
</evidence>
<name>A0A090Z0D0_9BACI</name>